<keyword evidence="3" id="KW-1185">Reference proteome</keyword>
<dbReference type="Gene3D" id="2.40.50.140">
    <property type="entry name" value="Nucleic acid-binding proteins"/>
    <property type="match status" value="1"/>
</dbReference>
<dbReference type="Proteomes" id="UP000813824">
    <property type="component" value="Unassembled WGS sequence"/>
</dbReference>
<dbReference type="InterPro" id="IPR012340">
    <property type="entry name" value="NA-bd_OB-fold"/>
</dbReference>
<gene>
    <name evidence="2" type="ORF">BXZ70DRAFT_271325</name>
</gene>
<evidence type="ECO:0000313" key="3">
    <source>
        <dbReference type="Proteomes" id="UP000813824"/>
    </source>
</evidence>
<protein>
    <recommendedName>
        <fullName evidence="4">Replication protein A C-terminal domain-containing protein</fullName>
    </recommendedName>
</protein>
<dbReference type="OrthoDB" id="25571at2759"/>
<dbReference type="EMBL" id="JAEVFJ010000002">
    <property type="protein sequence ID" value="KAH8107058.1"/>
    <property type="molecule type" value="Genomic_DNA"/>
</dbReference>
<reference evidence="2" key="1">
    <citation type="journal article" date="2021" name="New Phytol.">
        <title>Evolutionary innovations through gain and loss of genes in the ectomycorrhizal Boletales.</title>
        <authorList>
            <person name="Wu G."/>
            <person name="Miyauchi S."/>
            <person name="Morin E."/>
            <person name="Kuo A."/>
            <person name="Drula E."/>
            <person name="Varga T."/>
            <person name="Kohler A."/>
            <person name="Feng B."/>
            <person name="Cao Y."/>
            <person name="Lipzen A."/>
            <person name="Daum C."/>
            <person name="Hundley H."/>
            <person name="Pangilinan J."/>
            <person name="Johnson J."/>
            <person name="Barry K."/>
            <person name="LaButti K."/>
            <person name="Ng V."/>
            <person name="Ahrendt S."/>
            <person name="Min B."/>
            <person name="Choi I.G."/>
            <person name="Park H."/>
            <person name="Plett J.M."/>
            <person name="Magnuson J."/>
            <person name="Spatafora J.W."/>
            <person name="Nagy L.G."/>
            <person name="Henrissat B."/>
            <person name="Grigoriev I.V."/>
            <person name="Yang Z.L."/>
            <person name="Xu J."/>
            <person name="Martin F.M."/>
        </authorList>
    </citation>
    <scope>NUCLEOTIDE SEQUENCE</scope>
    <source>
        <strain evidence="2">KKN 215</strain>
    </source>
</reference>
<evidence type="ECO:0000256" key="1">
    <source>
        <dbReference type="SAM" id="MobiDB-lite"/>
    </source>
</evidence>
<proteinExistence type="predicted"/>
<feature type="compositionally biased region" description="Acidic residues" evidence="1">
    <location>
        <begin position="239"/>
        <end position="257"/>
    </location>
</feature>
<dbReference type="SUPFAM" id="SSF50249">
    <property type="entry name" value="Nucleic acid-binding proteins"/>
    <property type="match status" value="1"/>
</dbReference>
<feature type="region of interest" description="Disordered" evidence="1">
    <location>
        <begin position="1"/>
        <end position="26"/>
    </location>
</feature>
<feature type="compositionally biased region" description="Polar residues" evidence="1">
    <location>
        <begin position="168"/>
        <end position="180"/>
    </location>
</feature>
<evidence type="ECO:0000313" key="2">
    <source>
        <dbReference type="EMBL" id="KAH8107058.1"/>
    </source>
</evidence>
<sequence>MADDSFYQDGAGTQHPDFGTQDDTGSSLTLDWQTALRPVTIRQLHDAKLPYSRADFTINGREVKNLAIVAHVVDQNDRIDGDIRRVTYDLEDGTSRGRIKAFYQCDPRFPAPEFPLKYGRFIGTLLRPGEQNYLKVHRLQPVVDPHEIYYHLLQVVTFSLIQQRGIPTTDTESSEVQSPPQAEARPIEKPTEAPATKPPAPEPSQPAETANSSEEFFVLMPDQENDFELDGAFNKANDLDEPENEDAPPESDTESESGDSFRTAEEPEIPNARDALSPLNTAIAGLPAQERDPYSHLTNLQRDVLLYLYNVGGQDHREFGTPIGTMVWGLRATNPNVNASALGDAIDKLLDDGYIYEKANNCFCLTDIPGRGPYFRS</sequence>
<feature type="region of interest" description="Disordered" evidence="1">
    <location>
        <begin position="234"/>
        <end position="276"/>
    </location>
</feature>
<evidence type="ECO:0008006" key="4">
    <source>
        <dbReference type="Google" id="ProtNLM"/>
    </source>
</evidence>
<accession>A0A8K0XV01</accession>
<name>A0A8K0XV01_9AGAR</name>
<feature type="region of interest" description="Disordered" evidence="1">
    <location>
        <begin position="168"/>
        <end position="211"/>
    </location>
</feature>
<organism evidence="2 3">
    <name type="scientific">Cristinia sonorae</name>
    <dbReference type="NCBI Taxonomy" id="1940300"/>
    <lineage>
        <taxon>Eukaryota</taxon>
        <taxon>Fungi</taxon>
        <taxon>Dikarya</taxon>
        <taxon>Basidiomycota</taxon>
        <taxon>Agaricomycotina</taxon>
        <taxon>Agaricomycetes</taxon>
        <taxon>Agaricomycetidae</taxon>
        <taxon>Agaricales</taxon>
        <taxon>Pleurotineae</taxon>
        <taxon>Stephanosporaceae</taxon>
        <taxon>Cristinia</taxon>
    </lineage>
</organism>
<comment type="caution">
    <text evidence="2">The sequence shown here is derived from an EMBL/GenBank/DDBJ whole genome shotgun (WGS) entry which is preliminary data.</text>
</comment>
<dbReference type="AlphaFoldDB" id="A0A8K0XV01"/>